<organism evidence="1 2">
    <name type="scientific">Dunaliella salina</name>
    <name type="common">Green alga</name>
    <name type="synonym">Protococcus salinus</name>
    <dbReference type="NCBI Taxonomy" id="3046"/>
    <lineage>
        <taxon>Eukaryota</taxon>
        <taxon>Viridiplantae</taxon>
        <taxon>Chlorophyta</taxon>
        <taxon>core chlorophytes</taxon>
        <taxon>Chlorophyceae</taxon>
        <taxon>CS clade</taxon>
        <taxon>Chlamydomonadales</taxon>
        <taxon>Dunaliellaceae</taxon>
        <taxon>Dunaliella</taxon>
    </lineage>
</organism>
<proteinExistence type="predicted"/>
<dbReference type="InterPro" id="IPR001602">
    <property type="entry name" value="UPF0047_YjbQ-like"/>
</dbReference>
<dbReference type="PIRSF" id="PIRSF004681">
    <property type="entry name" value="UCP004681"/>
    <property type="match status" value="1"/>
</dbReference>
<dbReference type="InterPro" id="IPR035917">
    <property type="entry name" value="YjbQ-like_sf"/>
</dbReference>
<dbReference type="Gene3D" id="2.60.120.460">
    <property type="entry name" value="YjbQ-like"/>
    <property type="match status" value="1"/>
</dbReference>
<evidence type="ECO:0000313" key="1">
    <source>
        <dbReference type="EMBL" id="KAF5832951.1"/>
    </source>
</evidence>
<dbReference type="EMBL" id="MU069839">
    <property type="protein sequence ID" value="KAF5832951.1"/>
    <property type="molecule type" value="Genomic_DNA"/>
</dbReference>
<name>A0ABQ7GEB9_DUNSA</name>
<protein>
    <recommendedName>
        <fullName evidence="3">Secondary thiamine-phosphate synthase enzyme</fullName>
    </recommendedName>
</protein>
<dbReference type="SUPFAM" id="SSF111038">
    <property type="entry name" value="YjbQ-like"/>
    <property type="match status" value="1"/>
</dbReference>
<keyword evidence="2" id="KW-1185">Reference proteome</keyword>
<sequence length="142" mass="15517">MPFSQQTIKLPALPRGCHLVHDKVLAAISGDLAKYKVGLCNVFCQHSSASITVNENCDPDVRHDMETFLNKVVPEGKGAPWVHTAEGPDDMPAHVKSSMFGCSLNLPITNGRLNLGTWQGIWLCEHRDSASGRKLVVTMHGE</sequence>
<dbReference type="Proteomes" id="UP000815325">
    <property type="component" value="Unassembled WGS sequence"/>
</dbReference>
<dbReference type="PANTHER" id="PTHR30615">
    <property type="entry name" value="UNCHARACTERIZED PROTEIN YJBQ-RELATED"/>
    <property type="match status" value="1"/>
</dbReference>
<evidence type="ECO:0008006" key="3">
    <source>
        <dbReference type="Google" id="ProtNLM"/>
    </source>
</evidence>
<dbReference type="PANTHER" id="PTHR30615:SF16">
    <property type="entry name" value="SECONDARY THIAMINE-PHOSPHATE SYNTHASE ENZYME"/>
    <property type="match status" value="1"/>
</dbReference>
<reference evidence="1" key="1">
    <citation type="submission" date="2017-08" db="EMBL/GenBank/DDBJ databases">
        <authorList>
            <person name="Polle J.E."/>
            <person name="Barry K."/>
            <person name="Cushman J."/>
            <person name="Schmutz J."/>
            <person name="Tran D."/>
            <person name="Hathwaick L.T."/>
            <person name="Yim W.C."/>
            <person name="Jenkins J."/>
            <person name="Mckie-Krisberg Z.M."/>
            <person name="Prochnik S."/>
            <person name="Lindquist E."/>
            <person name="Dockter R.B."/>
            <person name="Adam C."/>
            <person name="Molina H."/>
            <person name="Bunkerborg J."/>
            <person name="Jin E."/>
            <person name="Buchheim M."/>
            <person name="Magnuson J."/>
        </authorList>
    </citation>
    <scope>NUCLEOTIDE SEQUENCE</scope>
    <source>
        <strain evidence="1">CCAP 19/18</strain>
    </source>
</reference>
<dbReference type="PROSITE" id="PS01314">
    <property type="entry name" value="UPF0047"/>
    <property type="match status" value="1"/>
</dbReference>
<dbReference type="NCBIfam" id="TIGR00149">
    <property type="entry name" value="TIGR00149_YjbQ"/>
    <property type="match status" value="1"/>
</dbReference>
<evidence type="ECO:0000313" key="2">
    <source>
        <dbReference type="Proteomes" id="UP000815325"/>
    </source>
</evidence>
<gene>
    <name evidence="1" type="ORF">DUNSADRAFT_10997</name>
</gene>
<accession>A0ABQ7GEB9</accession>
<dbReference type="Pfam" id="PF01894">
    <property type="entry name" value="YjbQ"/>
    <property type="match status" value="1"/>
</dbReference>
<comment type="caution">
    <text evidence="1">The sequence shown here is derived from an EMBL/GenBank/DDBJ whole genome shotgun (WGS) entry which is preliminary data.</text>
</comment>